<dbReference type="RefSeq" id="WP_076346756.1">
    <property type="nucleotide sequence ID" value="NZ_FTOO01000005.1"/>
</dbReference>
<dbReference type="Proteomes" id="UP000186156">
    <property type="component" value="Unassembled WGS sequence"/>
</dbReference>
<dbReference type="AlphaFoldDB" id="A0A1N7MIT1"/>
<dbReference type="OrthoDB" id="2084556at2"/>
<protein>
    <recommendedName>
        <fullName evidence="3">Anti-sigma-F factor Fin</fullName>
    </recommendedName>
</protein>
<evidence type="ECO:0008006" key="3">
    <source>
        <dbReference type="Google" id="ProtNLM"/>
    </source>
</evidence>
<dbReference type="GO" id="GO:0010468">
    <property type="term" value="P:regulation of gene expression"/>
    <property type="evidence" value="ECO:0007669"/>
    <property type="project" value="InterPro"/>
</dbReference>
<sequence length="79" mass="9258">MRFEYVCRYCRQKIGAVENPRWSLGDAMERLGLHHLDPDHQQDVIRPREDQIEIQTVCDTCEQAVARHPELLLEGSIIQ</sequence>
<accession>A0A1N7MIT1</accession>
<dbReference type="EMBL" id="FTOO01000005">
    <property type="protein sequence ID" value="SIS85950.1"/>
    <property type="molecule type" value="Genomic_DNA"/>
</dbReference>
<reference evidence="2" key="1">
    <citation type="submission" date="2017-01" db="EMBL/GenBank/DDBJ databases">
        <authorList>
            <person name="Varghese N."/>
            <person name="Submissions S."/>
        </authorList>
    </citation>
    <scope>NUCLEOTIDE SEQUENCE [LARGE SCALE GENOMIC DNA]</scope>
    <source>
        <strain evidence="2">DSM 16176</strain>
    </source>
</reference>
<dbReference type="InterPro" id="IPR020115">
    <property type="entry name" value="Fin"/>
</dbReference>
<dbReference type="STRING" id="252246.SAMN05421799_105180"/>
<evidence type="ECO:0000313" key="2">
    <source>
        <dbReference type="Proteomes" id="UP000186156"/>
    </source>
</evidence>
<gene>
    <name evidence="1" type="ORF">SAMN05421799_105180</name>
</gene>
<evidence type="ECO:0000313" key="1">
    <source>
        <dbReference type="EMBL" id="SIS85950.1"/>
    </source>
</evidence>
<organism evidence="1 2">
    <name type="scientific">Alicyclobacillus vulcanalis</name>
    <dbReference type="NCBI Taxonomy" id="252246"/>
    <lineage>
        <taxon>Bacteria</taxon>
        <taxon>Bacillati</taxon>
        <taxon>Bacillota</taxon>
        <taxon>Bacilli</taxon>
        <taxon>Bacillales</taxon>
        <taxon>Alicyclobacillaceae</taxon>
        <taxon>Alicyclobacillus</taxon>
    </lineage>
</organism>
<dbReference type="Pfam" id="PF10955">
    <property type="entry name" value="Fin"/>
    <property type="match status" value="1"/>
</dbReference>
<proteinExistence type="predicted"/>
<keyword evidence="2" id="KW-1185">Reference proteome</keyword>
<name>A0A1N7MIT1_9BACL</name>